<dbReference type="PROSITE" id="PS50002">
    <property type="entry name" value="SH3"/>
    <property type="match status" value="1"/>
</dbReference>
<dbReference type="PANTHER" id="PTHR44329">
    <property type="entry name" value="SERINE/THREONINE-PROTEIN KINASE TNNI3K-RELATED"/>
    <property type="match status" value="1"/>
</dbReference>
<dbReference type="PROSITE" id="PS00108">
    <property type="entry name" value="PROTEIN_KINASE_ST"/>
    <property type="match status" value="1"/>
</dbReference>
<dbReference type="InterPro" id="IPR011009">
    <property type="entry name" value="Kinase-like_dom_sf"/>
</dbReference>
<evidence type="ECO:0000256" key="8">
    <source>
        <dbReference type="SAM" id="MobiDB-lite"/>
    </source>
</evidence>
<dbReference type="SMART" id="SM00326">
    <property type="entry name" value="SH3"/>
    <property type="match status" value="1"/>
</dbReference>
<organism evidence="11">
    <name type="scientific">Phallusia mammillata</name>
    <dbReference type="NCBI Taxonomy" id="59560"/>
    <lineage>
        <taxon>Eukaryota</taxon>
        <taxon>Metazoa</taxon>
        <taxon>Chordata</taxon>
        <taxon>Tunicata</taxon>
        <taxon>Ascidiacea</taxon>
        <taxon>Phlebobranchia</taxon>
        <taxon>Ascidiidae</taxon>
        <taxon>Phallusia</taxon>
    </lineage>
</organism>
<dbReference type="InterPro" id="IPR051681">
    <property type="entry name" value="Ser/Thr_Kinases-Pseudokinases"/>
</dbReference>
<evidence type="ECO:0000313" key="11">
    <source>
        <dbReference type="EMBL" id="CAB3265595.1"/>
    </source>
</evidence>
<feature type="compositionally biased region" description="Polar residues" evidence="8">
    <location>
        <begin position="554"/>
        <end position="564"/>
    </location>
</feature>
<feature type="domain" description="SH3" evidence="9">
    <location>
        <begin position="626"/>
        <end position="684"/>
    </location>
</feature>
<name>A0A6F9DRR5_9ASCI</name>
<feature type="region of interest" description="Disordered" evidence="8">
    <location>
        <begin position="450"/>
        <end position="573"/>
    </location>
</feature>
<accession>A0A6F9DRR5</accession>
<dbReference type="EMBL" id="LR789733">
    <property type="protein sequence ID" value="CAB3265595.1"/>
    <property type="molecule type" value="mRNA"/>
</dbReference>
<feature type="region of interest" description="Disordered" evidence="8">
    <location>
        <begin position="697"/>
        <end position="730"/>
    </location>
</feature>
<evidence type="ECO:0000256" key="1">
    <source>
        <dbReference type="ARBA" id="ARBA00001946"/>
    </source>
</evidence>
<feature type="compositionally biased region" description="Polar residues" evidence="8">
    <location>
        <begin position="585"/>
        <end position="624"/>
    </location>
</feature>
<feature type="region of interest" description="Disordered" evidence="8">
    <location>
        <begin position="585"/>
        <end position="627"/>
    </location>
</feature>
<feature type="compositionally biased region" description="Polar residues" evidence="8">
    <location>
        <begin position="714"/>
        <end position="729"/>
    </location>
</feature>
<keyword evidence="11" id="KW-0808">Transferase</keyword>
<feature type="compositionally biased region" description="Polar residues" evidence="8">
    <location>
        <begin position="503"/>
        <end position="525"/>
    </location>
</feature>
<dbReference type="InterPro" id="IPR008271">
    <property type="entry name" value="Ser/Thr_kinase_AS"/>
</dbReference>
<dbReference type="Gene3D" id="1.10.510.10">
    <property type="entry name" value="Transferase(Phosphotransferase) domain 1"/>
    <property type="match status" value="1"/>
</dbReference>
<evidence type="ECO:0000256" key="2">
    <source>
        <dbReference type="ARBA" id="ARBA00006529"/>
    </source>
</evidence>
<evidence type="ECO:0000256" key="3">
    <source>
        <dbReference type="ARBA" id="ARBA00012406"/>
    </source>
</evidence>
<dbReference type="GO" id="GO:0004706">
    <property type="term" value="F:JUN kinase kinase kinase activity"/>
    <property type="evidence" value="ECO:0007669"/>
    <property type="project" value="TreeGrafter"/>
</dbReference>
<proteinExistence type="evidence at transcript level"/>
<evidence type="ECO:0000256" key="5">
    <source>
        <dbReference type="ARBA" id="ARBA00047559"/>
    </source>
</evidence>
<evidence type="ECO:0000256" key="4">
    <source>
        <dbReference type="ARBA" id="ARBA00022443"/>
    </source>
</evidence>
<keyword evidence="11" id="KW-0418">Kinase</keyword>
<dbReference type="Pfam" id="PF00018">
    <property type="entry name" value="SH3_1"/>
    <property type="match status" value="1"/>
</dbReference>
<reference evidence="11" key="1">
    <citation type="submission" date="2020-04" db="EMBL/GenBank/DDBJ databases">
        <authorList>
            <person name="Neveu A P."/>
        </authorList>
    </citation>
    <scope>NUCLEOTIDE SEQUENCE</scope>
    <source>
        <tissue evidence="11">Whole embryo</tissue>
    </source>
</reference>
<dbReference type="EC" id="2.7.11.25" evidence="3"/>
<sequence length="768" mass="87015">MKASCIGRRNVDCLQKNCWMSNTLYAQATRLYSVAFVRLPCGFCFQRGSYNLRCLIKQRHFILQTLPKMNSLSRYQPFYSVSGTVCQEEFCVKSSINFTMASTNELQELDCGDIKCNPDKFVAGSGGFGDVLFGYHCGLKREVAIKIFEVSGGTQEKERLEKTIKEEMEHLQKADHENVVRVFGYVKWSFAMGIVMEYYKGGNLKELLQDTSKELGLAVRVRILYEIASAMAFCHNLPDKRLIHQDLKPENVMFSKELHCKIIDFGGAELATYSISANVNPLARSKKERPQFTPYYTAPEKLKDLTMKPRKQHDVYAFSMITYWTLTRKAPYPRLTQEERRELLEEIKKGKRPDCQEIHDWIQTLDGEDKEIAEQLQLLMKRCWDQDPTKRPTMTEIKEELKTRLDQQKTTKLLSQVLTTLTQMGSDEQPQVSEGQSVPLHYFSTRAGNFHVPSTSGGTEGRVSEPAEGAKVYPSSQQVPSIPSGVIKITTKPTEDVEEVRSPFSSQHGESPAFSKTQKPGQIESNDTKKQSFEPTESAQEHKARSFEEEEIPTNRNAQQSDAVSNDDGKPNMSVQNLIARFNSISPQQPADSSRLTKTEVQPSTVPTEKSRHLSNSSPQQPTDTKVKRRVKVCYSYEPKDFDELQLKVGDIIDVYNELEGWSIGRCNGKEGLFPANYAIPLEEVDAPTTSAAYQTAEESAQEEAKKCPPHQVTPRNDQPNPQKAQKSMYSPFLNKGGLPLAADRSNWIPRDVVPKDCLPWYESLSHV</sequence>
<dbReference type="PANTHER" id="PTHR44329:SF291">
    <property type="entry name" value="PROTEIN KINASE DOMAIN-CONTAINING PROTEIN"/>
    <property type="match status" value="1"/>
</dbReference>
<comment type="catalytic activity">
    <reaction evidence="5">
        <text>L-threonyl-[protein] + ATP = O-phospho-L-threonyl-[protein] + ADP + H(+)</text>
        <dbReference type="Rhea" id="RHEA:46608"/>
        <dbReference type="Rhea" id="RHEA-COMP:11060"/>
        <dbReference type="Rhea" id="RHEA-COMP:11605"/>
        <dbReference type="ChEBI" id="CHEBI:15378"/>
        <dbReference type="ChEBI" id="CHEBI:30013"/>
        <dbReference type="ChEBI" id="CHEBI:30616"/>
        <dbReference type="ChEBI" id="CHEBI:61977"/>
        <dbReference type="ChEBI" id="CHEBI:456216"/>
        <dbReference type="EC" id="2.7.11.25"/>
    </reaction>
</comment>
<evidence type="ECO:0000256" key="6">
    <source>
        <dbReference type="ARBA" id="ARBA00048329"/>
    </source>
</evidence>
<evidence type="ECO:0000256" key="7">
    <source>
        <dbReference type="PROSITE-ProRule" id="PRU00192"/>
    </source>
</evidence>
<evidence type="ECO:0000259" key="9">
    <source>
        <dbReference type="PROSITE" id="PS50002"/>
    </source>
</evidence>
<evidence type="ECO:0000259" key="10">
    <source>
        <dbReference type="PROSITE" id="PS50011"/>
    </source>
</evidence>
<dbReference type="PROSITE" id="PS50011">
    <property type="entry name" value="PROTEIN_KINASE_DOM"/>
    <property type="match status" value="1"/>
</dbReference>
<keyword evidence="4 7" id="KW-0728">SH3 domain</keyword>
<dbReference type="InterPro" id="IPR036028">
    <property type="entry name" value="SH3-like_dom_sf"/>
</dbReference>
<protein>
    <recommendedName>
        <fullName evidence="3">mitogen-activated protein kinase kinase kinase</fullName>
        <ecNumber evidence="3">2.7.11.25</ecNumber>
    </recommendedName>
</protein>
<comment type="similarity">
    <text evidence="2">Belongs to the protein kinase superfamily. STE Ser/Thr protein kinase family. MAP kinase kinase kinase subfamily.</text>
</comment>
<dbReference type="Pfam" id="PF00069">
    <property type="entry name" value="Pkinase"/>
    <property type="match status" value="1"/>
</dbReference>
<comment type="cofactor">
    <cofactor evidence="1">
        <name>Mg(2+)</name>
        <dbReference type="ChEBI" id="CHEBI:18420"/>
    </cofactor>
</comment>
<dbReference type="SMART" id="SM00220">
    <property type="entry name" value="S_TKc"/>
    <property type="match status" value="1"/>
</dbReference>
<feature type="domain" description="Protein kinase" evidence="10">
    <location>
        <begin position="117"/>
        <end position="405"/>
    </location>
</feature>
<keyword evidence="11" id="KW-0675">Receptor</keyword>
<dbReference type="SUPFAM" id="SSF50044">
    <property type="entry name" value="SH3-domain"/>
    <property type="match status" value="1"/>
</dbReference>
<dbReference type="SUPFAM" id="SSF56112">
    <property type="entry name" value="Protein kinase-like (PK-like)"/>
    <property type="match status" value="1"/>
</dbReference>
<dbReference type="AlphaFoldDB" id="A0A6F9DRR5"/>
<comment type="catalytic activity">
    <reaction evidence="6">
        <text>L-seryl-[protein] + ATP = O-phospho-L-seryl-[protein] + ADP + H(+)</text>
        <dbReference type="Rhea" id="RHEA:17989"/>
        <dbReference type="Rhea" id="RHEA-COMP:9863"/>
        <dbReference type="Rhea" id="RHEA-COMP:11604"/>
        <dbReference type="ChEBI" id="CHEBI:15378"/>
        <dbReference type="ChEBI" id="CHEBI:29999"/>
        <dbReference type="ChEBI" id="CHEBI:30616"/>
        <dbReference type="ChEBI" id="CHEBI:83421"/>
        <dbReference type="ChEBI" id="CHEBI:456216"/>
        <dbReference type="EC" id="2.7.11.25"/>
    </reaction>
</comment>
<dbReference type="GO" id="GO:0005524">
    <property type="term" value="F:ATP binding"/>
    <property type="evidence" value="ECO:0007669"/>
    <property type="project" value="InterPro"/>
</dbReference>
<dbReference type="Gene3D" id="2.30.30.40">
    <property type="entry name" value="SH3 Domains"/>
    <property type="match status" value="1"/>
</dbReference>
<dbReference type="InterPro" id="IPR000719">
    <property type="entry name" value="Prot_kinase_dom"/>
</dbReference>
<gene>
    <name evidence="11" type="primary">Ripk1-002</name>
</gene>
<dbReference type="InterPro" id="IPR001452">
    <property type="entry name" value="SH3_domain"/>
</dbReference>